<comment type="caution">
    <text evidence="3">The sequence shown here is derived from an EMBL/GenBank/DDBJ whole genome shotgun (WGS) entry which is preliminary data.</text>
</comment>
<evidence type="ECO:0000259" key="1">
    <source>
        <dbReference type="Pfam" id="PF05651"/>
    </source>
</evidence>
<evidence type="ECO:0000313" key="4">
    <source>
        <dbReference type="Proteomes" id="UP000242181"/>
    </source>
</evidence>
<dbReference type="Pfam" id="PF13556">
    <property type="entry name" value="HTH_30"/>
    <property type="match status" value="1"/>
</dbReference>
<dbReference type="InterPro" id="IPR025736">
    <property type="entry name" value="PucR_C-HTH_dom"/>
</dbReference>
<protein>
    <submittedName>
        <fullName evidence="3">Sugar diacid utilization regulator</fullName>
    </submittedName>
</protein>
<dbReference type="RefSeq" id="WP_106454375.1">
    <property type="nucleotide sequence ID" value="NZ_PXYH01000023.1"/>
</dbReference>
<dbReference type="InterPro" id="IPR042070">
    <property type="entry name" value="PucR_C-HTH_sf"/>
</dbReference>
<dbReference type="Proteomes" id="UP000242181">
    <property type="component" value="Unassembled WGS sequence"/>
</dbReference>
<accession>A0A2P7QJU1</accession>
<gene>
    <name evidence="3" type="ORF">C7I36_14320</name>
</gene>
<organism evidence="3 4">
    <name type="scientific">Zobellella taiwanensis</name>
    <dbReference type="NCBI Taxonomy" id="347535"/>
    <lineage>
        <taxon>Bacteria</taxon>
        <taxon>Pseudomonadati</taxon>
        <taxon>Pseudomonadota</taxon>
        <taxon>Gammaproteobacteria</taxon>
        <taxon>Aeromonadales</taxon>
        <taxon>Aeromonadaceae</taxon>
        <taxon>Zobellella</taxon>
    </lineage>
</organism>
<evidence type="ECO:0000313" key="3">
    <source>
        <dbReference type="EMBL" id="PSJ38237.1"/>
    </source>
</evidence>
<dbReference type="InterPro" id="IPR051448">
    <property type="entry name" value="CdaR-like_regulators"/>
</dbReference>
<dbReference type="PANTHER" id="PTHR33744">
    <property type="entry name" value="CARBOHYDRATE DIACID REGULATOR"/>
    <property type="match status" value="1"/>
</dbReference>
<dbReference type="PANTHER" id="PTHR33744:SF15">
    <property type="entry name" value="CARBOHYDRATE DIACID REGULATOR"/>
    <property type="match status" value="1"/>
</dbReference>
<name>A0A2P7QJU1_9GAMM</name>
<sequence>MKINTELANEIAKRSMAIIHHNVNVMDNNGIIIASGNHKRVGLKHGAAIESIKRGVRITINDDADAARYENTEPGINHPIMIGDEVAVVIGISGNPVIIARYSELAILTAELLLKQAHEINTANWKKRVNDSLVNEFIEFGDHERGLSALDKINEVSNILLSATVPIIIKTDTRTLMVGEVIDSLLSKLSSTIDTDRIILINHNEVLLLPPADASIPTIIDKAELAISSQLSSFKIGVGINADSPLDIRESIIFSRSVIDVGVKVDSAKRIYRFNDMAVLCLLKELETSYLASFFNRITNNLTGHAQGAQLIETLDLFIENNAEMGKTAAQLGIHRNTLSYRLSSIKKITQLDPLQFMDLLQLTIAIHCYRKEHPRRNLWIESIS</sequence>
<feature type="domain" description="Putative sugar diacid recognition" evidence="1">
    <location>
        <begin position="4"/>
        <end position="136"/>
    </location>
</feature>
<dbReference type="OrthoDB" id="9792148at2"/>
<dbReference type="AlphaFoldDB" id="A0A2P7QJU1"/>
<dbReference type="EMBL" id="PXYH01000023">
    <property type="protein sequence ID" value="PSJ38237.1"/>
    <property type="molecule type" value="Genomic_DNA"/>
</dbReference>
<dbReference type="Pfam" id="PF05651">
    <property type="entry name" value="Diacid_rec"/>
    <property type="match status" value="1"/>
</dbReference>
<keyword evidence="4" id="KW-1185">Reference proteome</keyword>
<reference evidence="3 4" key="1">
    <citation type="submission" date="2018-03" db="EMBL/GenBank/DDBJ databases">
        <title>The draft genome of Zobellella taiwanensis JCM 13381.</title>
        <authorList>
            <person name="Liu L."/>
            <person name="Li L."/>
            <person name="Wang T."/>
            <person name="Zhang X."/>
            <person name="Liang L."/>
        </authorList>
    </citation>
    <scope>NUCLEOTIDE SEQUENCE [LARGE SCALE GENOMIC DNA]</scope>
    <source>
        <strain evidence="3 4">JCM 13381</strain>
    </source>
</reference>
<proteinExistence type="predicted"/>
<dbReference type="InterPro" id="IPR008599">
    <property type="entry name" value="Diacid_rec"/>
</dbReference>
<feature type="domain" description="PucR C-terminal helix-turn-helix" evidence="2">
    <location>
        <begin position="311"/>
        <end position="368"/>
    </location>
</feature>
<dbReference type="Gene3D" id="1.10.10.2840">
    <property type="entry name" value="PucR C-terminal helix-turn-helix domain"/>
    <property type="match status" value="1"/>
</dbReference>
<evidence type="ECO:0000259" key="2">
    <source>
        <dbReference type="Pfam" id="PF13556"/>
    </source>
</evidence>